<proteinExistence type="predicted"/>
<dbReference type="Gene3D" id="3.30.1490.20">
    <property type="entry name" value="ATP-grasp fold, A domain"/>
    <property type="match status" value="1"/>
</dbReference>
<dbReference type="PANTHER" id="PTHR43615:SF1">
    <property type="entry name" value="PPDK_N DOMAIN-CONTAINING PROTEIN"/>
    <property type="match status" value="1"/>
</dbReference>
<dbReference type="SUPFAM" id="SSF56059">
    <property type="entry name" value="Glutathione synthetase ATP-binding domain-like"/>
    <property type="match status" value="1"/>
</dbReference>
<keyword evidence="4" id="KW-0670">Pyruvate</keyword>
<evidence type="ECO:0000259" key="2">
    <source>
        <dbReference type="Pfam" id="PF00391"/>
    </source>
</evidence>
<dbReference type="Proteomes" id="UP000199501">
    <property type="component" value="Unassembled WGS sequence"/>
</dbReference>
<dbReference type="Gene3D" id="3.30.470.20">
    <property type="entry name" value="ATP-grasp fold, B domain"/>
    <property type="match status" value="1"/>
</dbReference>
<feature type="compositionally biased region" description="Basic and acidic residues" evidence="1">
    <location>
        <begin position="717"/>
        <end position="734"/>
    </location>
</feature>
<dbReference type="AlphaFoldDB" id="A0A1G6U1L8"/>
<evidence type="ECO:0000259" key="3">
    <source>
        <dbReference type="Pfam" id="PF01326"/>
    </source>
</evidence>
<organism evidence="4 5">
    <name type="scientific">Actinokineospora iranica</name>
    <dbReference type="NCBI Taxonomy" id="1271860"/>
    <lineage>
        <taxon>Bacteria</taxon>
        <taxon>Bacillati</taxon>
        <taxon>Actinomycetota</taxon>
        <taxon>Actinomycetes</taxon>
        <taxon>Pseudonocardiales</taxon>
        <taxon>Pseudonocardiaceae</taxon>
        <taxon>Actinokineospora</taxon>
    </lineage>
</organism>
<evidence type="ECO:0000313" key="4">
    <source>
        <dbReference type="EMBL" id="SDD35203.1"/>
    </source>
</evidence>
<keyword evidence="4" id="KW-0808">Transferase</keyword>
<feature type="region of interest" description="Disordered" evidence="1">
    <location>
        <begin position="570"/>
        <end position="590"/>
    </location>
</feature>
<sequence length="850" mass="89751">MRNTGSMNDTALVLPLDADAEIAAVGGKGASLARLARAGLPVPPGFHVTTRAYRAFVSAGLDQEIAAALRETDEDGAAAAIAEGFARRDLPSDTAEAVLAAYTALGGGVVAVRSSATTEDLPDLSFAGQHDTFLGVTGADALLAAVKRCWASLWTARAIGYRSRNGIAPEDVALAVVVQRLVPADAAGVLFTANPLTGARGESVINAAWGLGEAVVGGEVTPDTYVLAHGSRTEKRREVSDKAVMTVRTPEGTATEATPERLRRAPVLDQARAAELAGLGERIHDLYSGPMDVEWTLSGDEFAIVQARPITNLSDEDTAEVWNDSLAGDYLWTCANLGEAIPSVMTPATWSVARALAMPAVGGHPVSGNIGGRFYLNLSVSFGVANALGLGGFARRQGEQLLGRIPDSVAVPPLPMSRPALLRSAVSLAGLALRQTVTYRRRLPALLAETPGRCQELRERIGAAESPEALAALWRSDVADLLRVTCRILESGARQGGPERVRAALVKAAGEADATTLMTGLHEESGAALESLGPVIGLARLRRGEIDRDAYARAWGHRCADEFELSVPRPGEDPAWLDRQPHAPGPDPEDLLRKQAAVRAEAWRRLRQAHPRAARRLRRRVDRAAVAARRRELARSEMVRTFWVLRAFAVRAGELTGHGADVFFLDVDEIVAVLDGDTAPLAAVPARRAAYRRYSALPAYPTLIRGRFDPETWAANPDRRTDLYDETGAHKPLESDSADSADITGSPGAAGVVEGAARVVSTAAEGAALLPGEILVTAVTNIGWTPLFPRAAAVVTDIGAPLSHAAIVARELGIPAVVGCGDATTRLATGDRVRVDGTLGRVTLLDSAQE</sequence>
<dbReference type="InterPro" id="IPR036637">
    <property type="entry name" value="Phosphohistidine_dom_sf"/>
</dbReference>
<dbReference type="PANTHER" id="PTHR43615">
    <property type="entry name" value="PHOSPHOENOLPYRUVATE SYNTHASE-RELATED"/>
    <property type="match status" value="1"/>
</dbReference>
<keyword evidence="4" id="KW-0418">Kinase</keyword>
<name>A0A1G6U1L8_9PSEU</name>
<dbReference type="InterPro" id="IPR013815">
    <property type="entry name" value="ATP_grasp_subdomain_1"/>
</dbReference>
<gene>
    <name evidence="4" type="ORF">SAMN05216174_11057</name>
</gene>
<feature type="domain" description="PEP-utilising enzyme mobile" evidence="2">
    <location>
        <begin position="771"/>
        <end position="840"/>
    </location>
</feature>
<protein>
    <submittedName>
        <fullName evidence="4">Pyruvate, water dikinase</fullName>
    </submittedName>
</protein>
<dbReference type="InterPro" id="IPR002192">
    <property type="entry name" value="PPDK_AMP/ATP-bd"/>
</dbReference>
<reference evidence="5" key="1">
    <citation type="submission" date="2016-10" db="EMBL/GenBank/DDBJ databases">
        <authorList>
            <person name="Varghese N."/>
            <person name="Submissions S."/>
        </authorList>
    </citation>
    <scope>NUCLEOTIDE SEQUENCE [LARGE SCALE GENOMIC DNA]</scope>
    <source>
        <strain evidence="5">IBRC-M 10403</strain>
    </source>
</reference>
<keyword evidence="5" id="KW-1185">Reference proteome</keyword>
<dbReference type="InterPro" id="IPR008279">
    <property type="entry name" value="PEP-util_enz_mobile_dom"/>
</dbReference>
<feature type="region of interest" description="Disordered" evidence="1">
    <location>
        <begin position="715"/>
        <end position="745"/>
    </location>
</feature>
<dbReference type="InterPro" id="IPR051549">
    <property type="entry name" value="PEP_Utilizing_Enz"/>
</dbReference>
<feature type="domain" description="Pyruvate phosphate dikinase AMP/ATP-binding" evidence="3">
    <location>
        <begin position="23"/>
        <end position="320"/>
    </location>
</feature>
<accession>A0A1G6U1L8</accession>
<dbReference type="Pfam" id="PF00391">
    <property type="entry name" value="PEP-utilizers"/>
    <property type="match status" value="1"/>
</dbReference>
<dbReference type="STRING" id="1271860.SAMN05216174_11057"/>
<dbReference type="SUPFAM" id="SSF52009">
    <property type="entry name" value="Phosphohistidine domain"/>
    <property type="match status" value="1"/>
</dbReference>
<dbReference type="GO" id="GO:0005524">
    <property type="term" value="F:ATP binding"/>
    <property type="evidence" value="ECO:0007669"/>
    <property type="project" value="InterPro"/>
</dbReference>
<evidence type="ECO:0000313" key="5">
    <source>
        <dbReference type="Proteomes" id="UP000199501"/>
    </source>
</evidence>
<dbReference type="Gene3D" id="3.50.30.10">
    <property type="entry name" value="Phosphohistidine domain"/>
    <property type="match status" value="1"/>
</dbReference>
<evidence type="ECO:0000256" key="1">
    <source>
        <dbReference type="SAM" id="MobiDB-lite"/>
    </source>
</evidence>
<dbReference type="GO" id="GO:0016301">
    <property type="term" value="F:kinase activity"/>
    <property type="evidence" value="ECO:0007669"/>
    <property type="project" value="UniProtKB-KW"/>
</dbReference>
<dbReference type="EMBL" id="FMZZ01000010">
    <property type="protein sequence ID" value="SDD35203.1"/>
    <property type="molecule type" value="Genomic_DNA"/>
</dbReference>
<dbReference type="Pfam" id="PF01326">
    <property type="entry name" value="PPDK_N"/>
    <property type="match status" value="1"/>
</dbReference>